<dbReference type="GO" id="GO:0004175">
    <property type="term" value="F:endopeptidase activity"/>
    <property type="evidence" value="ECO:0007669"/>
    <property type="project" value="TreeGrafter"/>
</dbReference>
<proteinExistence type="predicted"/>
<dbReference type="Gene3D" id="3.90.226.10">
    <property type="entry name" value="2-enoyl-CoA Hydratase, Chain A, domain 1"/>
    <property type="match status" value="1"/>
</dbReference>
<name>A0A370XC10_9GAMM</name>
<dbReference type="GO" id="GO:0007165">
    <property type="term" value="P:signal transduction"/>
    <property type="evidence" value="ECO:0007669"/>
    <property type="project" value="TreeGrafter"/>
</dbReference>
<protein>
    <recommendedName>
        <fullName evidence="3">Tail specific protease domain-containing protein</fullName>
    </recommendedName>
</protein>
<feature type="signal peptide" evidence="2">
    <location>
        <begin position="1"/>
        <end position="23"/>
    </location>
</feature>
<dbReference type="GO" id="GO:0008236">
    <property type="term" value="F:serine-type peptidase activity"/>
    <property type="evidence" value="ECO:0007669"/>
    <property type="project" value="InterPro"/>
</dbReference>
<feature type="chain" id="PRO_5016953471" description="Tail specific protease domain-containing protein" evidence="2">
    <location>
        <begin position="24"/>
        <end position="346"/>
    </location>
</feature>
<feature type="domain" description="Tail specific protease" evidence="3">
    <location>
        <begin position="144"/>
        <end position="318"/>
    </location>
</feature>
<evidence type="ECO:0000259" key="3">
    <source>
        <dbReference type="Pfam" id="PF03572"/>
    </source>
</evidence>
<comment type="caution">
    <text evidence="4">The sequence shown here is derived from an EMBL/GenBank/DDBJ whole genome shotgun (WGS) entry which is preliminary data.</text>
</comment>
<dbReference type="InterPro" id="IPR005151">
    <property type="entry name" value="Tail-specific_protease"/>
</dbReference>
<evidence type="ECO:0000256" key="1">
    <source>
        <dbReference type="SAM" id="MobiDB-lite"/>
    </source>
</evidence>
<keyword evidence="2" id="KW-0732">Signal</keyword>
<sequence length="346" mass="36998">MFPMKRLIVVLLASAWMAGVASATDQQASSPVMQHDRIQSTGNNPVTPPKPMVSAQAELDAAIAIVRSYALRASQVDWSVVEPRIRATAAHAKVSSDAYPAIRALLKALNDRHSLLLEPFAREAVDKESSGDADPTVSVQGSGIGYVMMPGYGNTDPQAQKAFASDIAARLYKTAPQAQCGWMVDLRNDHGGNMYPMLEALTPLLGSPPWGSFRDVHGRLSPWSVTLNFYAERWVNPDLSVAPVALLLGPHTASSGEVVAIAFQGRANTRSFGASTAGLTMANRMFSLPDGALLSLASAIDVDRSGREYGDKIEPDQPVSSDPTKDSDPVIDAAKAWLAKQDSCRP</sequence>
<accession>A0A370XC10</accession>
<keyword evidence="5" id="KW-1185">Reference proteome</keyword>
<dbReference type="EMBL" id="QRBF01000001">
    <property type="protein sequence ID" value="RDS85781.1"/>
    <property type="molecule type" value="Genomic_DNA"/>
</dbReference>
<reference evidence="4 5" key="1">
    <citation type="submission" date="2018-07" db="EMBL/GenBank/DDBJ databases">
        <title>Dyella monticola sp. nov. and Dyella psychrodurans sp. nov. isolated from monsoon evergreen broad-leaved forest soil of Dinghu Mountain, China.</title>
        <authorList>
            <person name="Gao Z."/>
            <person name="Qiu L."/>
        </authorList>
    </citation>
    <scope>NUCLEOTIDE SEQUENCE [LARGE SCALE GENOMIC DNA]</scope>
    <source>
        <strain evidence="4 5">4MSK11</strain>
    </source>
</reference>
<dbReference type="GO" id="GO:0030288">
    <property type="term" value="C:outer membrane-bounded periplasmic space"/>
    <property type="evidence" value="ECO:0007669"/>
    <property type="project" value="TreeGrafter"/>
</dbReference>
<dbReference type="Pfam" id="PF03572">
    <property type="entry name" value="Peptidase_S41"/>
    <property type="match status" value="1"/>
</dbReference>
<gene>
    <name evidence="4" type="ORF">DWU99_00445</name>
</gene>
<dbReference type="GO" id="GO:0006508">
    <property type="term" value="P:proteolysis"/>
    <property type="evidence" value="ECO:0007669"/>
    <property type="project" value="InterPro"/>
</dbReference>
<dbReference type="SUPFAM" id="SSF52096">
    <property type="entry name" value="ClpP/crotonase"/>
    <property type="match status" value="1"/>
</dbReference>
<dbReference type="Proteomes" id="UP000255334">
    <property type="component" value="Unassembled WGS sequence"/>
</dbReference>
<evidence type="ECO:0000256" key="2">
    <source>
        <dbReference type="SAM" id="SignalP"/>
    </source>
</evidence>
<organism evidence="4 5">
    <name type="scientific">Dyella psychrodurans</name>
    <dbReference type="NCBI Taxonomy" id="1927960"/>
    <lineage>
        <taxon>Bacteria</taxon>
        <taxon>Pseudomonadati</taxon>
        <taxon>Pseudomonadota</taxon>
        <taxon>Gammaproteobacteria</taxon>
        <taxon>Lysobacterales</taxon>
        <taxon>Rhodanobacteraceae</taxon>
        <taxon>Dyella</taxon>
    </lineage>
</organism>
<dbReference type="AlphaFoldDB" id="A0A370XC10"/>
<evidence type="ECO:0000313" key="4">
    <source>
        <dbReference type="EMBL" id="RDS85781.1"/>
    </source>
</evidence>
<evidence type="ECO:0000313" key="5">
    <source>
        <dbReference type="Proteomes" id="UP000255334"/>
    </source>
</evidence>
<dbReference type="PANTHER" id="PTHR32060">
    <property type="entry name" value="TAIL-SPECIFIC PROTEASE"/>
    <property type="match status" value="1"/>
</dbReference>
<feature type="region of interest" description="Disordered" evidence="1">
    <location>
        <begin position="307"/>
        <end position="328"/>
    </location>
</feature>
<dbReference type="PANTHER" id="PTHR32060:SF30">
    <property type="entry name" value="CARBOXY-TERMINAL PROCESSING PROTEASE CTPA"/>
    <property type="match status" value="1"/>
</dbReference>
<dbReference type="InterPro" id="IPR029045">
    <property type="entry name" value="ClpP/crotonase-like_dom_sf"/>
</dbReference>